<keyword evidence="2" id="KW-1185">Reference proteome</keyword>
<protein>
    <submittedName>
        <fullName evidence="1">Flagellar hook-associated protein FlgL</fullName>
    </submittedName>
</protein>
<dbReference type="RefSeq" id="WP_055084479.1">
    <property type="nucleotide sequence ID" value="NZ_CXSU01000011.1"/>
</dbReference>
<evidence type="ECO:0000313" key="2">
    <source>
        <dbReference type="Proteomes" id="UP000049222"/>
    </source>
</evidence>
<organism evidence="1 2">
    <name type="scientific">Jannaschia donghaensis</name>
    <dbReference type="NCBI Taxonomy" id="420998"/>
    <lineage>
        <taxon>Bacteria</taxon>
        <taxon>Pseudomonadati</taxon>
        <taxon>Pseudomonadota</taxon>
        <taxon>Alphaproteobacteria</taxon>
        <taxon>Rhodobacterales</taxon>
        <taxon>Roseobacteraceae</taxon>
        <taxon>Jannaschia</taxon>
    </lineage>
</organism>
<keyword evidence="1" id="KW-0969">Cilium</keyword>
<dbReference type="Proteomes" id="UP000049222">
    <property type="component" value="Unassembled WGS sequence"/>
</dbReference>
<keyword evidence="1" id="KW-0282">Flagellum</keyword>
<gene>
    <name evidence="1" type="ORF">JDO7802_01715</name>
</gene>
<accession>A0A0M6YIU6</accession>
<dbReference type="STRING" id="420998.JDO7802_01715"/>
<dbReference type="SUPFAM" id="SSF64518">
    <property type="entry name" value="Phase 1 flagellin"/>
    <property type="match status" value="1"/>
</dbReference>
<evidence type="ECO:0000313" key="1">
    <source>
        <dbReference type="EMBL" id="CTQ49699.1"/>
    </source>
</evidence>
<proteinExistence type="predicted"/>
<reference evidence="1 2" key="1">
    <citation type="submission" date="2015-07" db="EMBL/GenBank/DDBJ databases">
        <authorList>
            <person name="Noorani M."/>
        </authorList>
    </citation>
    <scope>NUCLEOTIDE SEQUENCE [LARGE SCALE GENOMIC DNA]</scope>
    <source>
        <strain evidence="1 2">CECT 7802</strain>
    </source>
</reference>
<sequence>MLTDGFLLPLFTQRDFSSDTRVRMDHLTQELATGRQFDTGRALSSDFSSYSRVAHELRTIDARQDALSRASIWTDIAQGSLGAIDAIGKGLADGLTVALSSPDPRAIANLGGSGQSALADIAAILGTSDAGRAIFANGDATGTPPYDIAVLRAETSLLAQTAPDIATMLQAFDDYFAPGGAIEISALSPYPAQPVKFPLGEGAAVDVPVEAGDPAIRDALKQAALIAALPDAGFLISADDRQALALELPRRSVAAGSELAAMRGGLGSVEARLNLLSERLTDDRTRLEARRTDAVGTDPFDVANRLQNEMSRLETIYAVTARRSQLKLTDYLR</sequence>
<name>A0A0M6YIU6_9RHOB</name>
<dbReference type="EMBL" id="CXSU01000011">
    <property type="protein sequence ID" value="CTQ49699.1"/>
    <property type="molecule type" value="Genomic_DNA"/>
</dbReference>
<dbReference type="OrthoDB" id="7312911at2"/>
<keyword evidence="1" id="KW-0966">Cell projection</keyword>
<dbReference type="AlphaFoldDB" id="A0A0M6YIU6"/>